<dbReference type="InterPro" id="IPR029069">
    <property type="entry name" value="HotDog_dom_sf"/>
</dbReference>
<comment type="caution">
    <text evidence="4">The sequence shown here is derived from an EMBL/GenBank/DDBJ whole genome shotgun (WGS) entry which is preliminary data.</text>
</comment>
<dbReference type="SUPFAM" id="SSF54637">
    <property type="entry name" value="Thioesterase/thiol ester dehydrase-isomerase"/>
    <property type="match status" value="2"/>
</dbReference>
<dbReference type="InterPro" id="IPR052389">
    <property type="entry name" value="Sec_Metab_Biosynth-Assoc"/>
</dbReference>
<dbReference type="EMBL" id="BAAANN010000001">
    <property type="protein sequence ID" value="GAA1939220.1"/>
    <property type="molecule type" value="Genomic_DNA"/>
</dbReference>
<evidence type="ECO:0000313" key="4">
    <source>
        <dbReference type="EMBL" id="GAA1939220.1"/>
    </source>
</evidence>
<dbReference type="InterPro" id="IPR049449">
    <property type="entry name" value="TesB_ACOT8-like_N"/>
</dbReference>
<dbReference type="Proteomes" id="UP001501116">
    <property type="component" value="Unassembled WGS sequence"/>
</dbReference>
<dbReference type="InterPro" id="IPR042171">
    <property type="entry name" value="Acyl-CoA_hotdog"/>
</dbReference>
<feature type="domain" description="Acyl-CoA thioesterase-like C-terminal" evidence="3">
    <location>
        <begin position="149"/>
        <end position="281"/>
    </location>
</feature>
<proteinExistence type="predicted"/>
<evidence type="ECO:0000259" key="2">
    <source>
        <dbReference type="Pfam" id="PF13622"/>
    </source>
</evidence>
<dbReference type="RefSeq" id="WP_344412454.1">
    <property type="nucleotide sequence ID" value="NZ_BAAANN010000001.1"/>
</dbReference>
<organism evidence="4 5">
    <name type="scientific">Amycolatopsis minnesotensis</name>
    <dbReference type="NCBI Taxonomy" id="337894"/>
    <lineage>
        <taxon>Bacteria</taxon>
        <taxon>Bacillati</taxon>
        <taxon>Actinomycetota</taxon>
        <taxon>Actinomycetes</taxon>
        <taxon>Pseudonocardiales</taxon>
        <taxon>Pseudonocardiaceae</taxon>
        <taxon>Amycolatopsis</taxon>
    </lineage>
</organism>
<dbReference type="PANTHER" id="PTHR38110:SF4">
    <property type="entry name" value="THIOESTERASE-LIKE SUPERFAMILY-DOMAIN-CONTAINING PROTEIN"/>
    <property type="match status" value="1"/>
</dbReference>
<reference evidence="4 5" key="1">
    <citation type="journal article" date="2019" name="Int. J. Syst. Evol. Microbiol.">
        <title>The Global Catalogue of Microorganisms (GCM) 10K type strain sequencing project: providing services to taxonomists for standard genome sequencing and annotation.</title>
        <authorList>
            <consortium name="The Broad Institute Genomics Platform"/>
            <consortium name="The Broad Institute Genome Sequencing Center for Infectious Disease"/>
            <person name="Wu L."/>
            <person name="Ma J."/>
        </authorList>
    </citation>
    <scope>NUCLEOTIDE SEQUENCE [LARGE SCALE GENOMIC DNA]</scope>
    <source>
        <strain evidence="4 5">JCM 14545</strain>
    </source>
</reference>
<protein>
    <recommendedName>
        <fullName evidence="6">Acyl-CoA thioesterase</fullName>
    </recommendedName>
</protein>
<accession>A0ABN2Q0F9</accession>
<sequence length="290" mass="31070">MPDAIYLISPHPADHESENPVTTGSHPLLHSTDATRVEPGRWVVTVPRSWGSWAGPLGGLLNAVAARAAADLTGPGATPMATHTQFVRKFSDAPVSFTATVERAGGTTEFVTVRGTQDEQTVLISSVVCGRRAGGSVVQRVRAPVVPPPEECEEIEFPPELVPFGQRFEIRQASGAYPMSGVAHAEMGAWLRLRPEVPTDDLIAIVMMDAMPPGLYPTLTEPAAIVSAELSVHLHRDLAVHPVDGFVLAVQRTVTDGDGWCVDEADLWDQDGGLLAQSRQQRRILALKAG</sequence>
<name>A0ABN2Q0F9_9PSEU</name>
<dbReference type="Pfam" id="PF20789">
    <property type="entry name" value="4HBT_3C"/>
    <property type="match status" value="1"/>
</dbReference>
<evidence type="ECO:0000259" key="3">
    <source>
        <dbReference type="Pfam" id="PF20789"/>
    </source>
</evidence>
<feature type="domain" description="Acyl-CoA thioesterase-like N-terminal HotDog" evidence="2">
    <location>
        <begin position="47"/>
        <end position="128"/>
    </location>
</feature>
<dbReference type="Pfam" id="PF13622">
    <property type="entry name" value="4HBT_3"/>
    <property type="match status" value="1"/>
</dbReference>
<dbReference type="Gene3D" id="2.40.160.210">
    <property type="entry name" value="Acyl-CoA thioesterase, double hotdog domain"/>
    <property type="match status" value="1"/>
</dbReference>
<evidence type="ECO:0000256" key="1">
    <source>
        <dbReference type="SAM" id="MobiDB-lite"/>
    </source>
</evidence>
<gene>
    <name evidence="4" type="ORF">GCM10009754_02890</name>
</gene>
<evidence type="ECO:0008006" key="6">
    <source>
        <dbReference type="Google" id="ProtNLM"/>
    </source>
</evidence>
<keyword evidence="5" id="KW-1185">Reference proteome</keyword>
<dbReference type="PANTHER" id="PTHR38110">
    <property type="entry name" value="CHROMOSOME 23, WHOLE GENOME SHOTGUN SEQUENCE"/>
    <property type="match status" value="1"/>
</dbReference>
<feature type="region of interest" description="Disordered" evidence="1">
    <location>
        <begin position="7"/>
        <end position="27"/>
    </location>
</feature>
<evidence type="ECO:0000313" key="5">
    <source>
        <dbReference type="Proteomes" id="UP001501116"/>
    </source>
</evidence>
<dbReference type="InterPro" id="IPR049450">
    <property type="entry name" value="ACOT8-like_C"/>
</dbReference>